<dbReference type="InterPro" id="IPR002181">
    <property type="entry name" value="Fibrinogen_a/b/g_C_dom"/>
</dbReference>
<evidence type="ECO:0000259" key="7">
    <source>
        <dbReference type="PROSITE" id="PS50948"/>
    </source>
</evidence>
<feature type="region of interest" description="Disordered" evidence="5">
    <location>
        <begin position="378"/>
        <end position="416"/>
    </location>
</feature>
<dbReference type="Gene3D" id="3.50.4.10">
    <property type="entry name" value="Hepatocyte Growth Factor"/>
    <property type="match status" value="2"/>
</dbReference>
<keyword evidence="6" id="KW-0732">Signal</keyword>
<proteinExistence type="predicted"/>
<dbReference type="Gene3D" id="3.90.215.10">
    <property type="entry name" value="Gamma Fibrinogen, chain A, domain 1"/>
    <property type="match status" value="2"/>
</dbReference>
<dbReference type="SUPFAM" id="SSF56496">
    <property type="entry name" value="Fibrinogen C-terminal domain-like"/>
    <property type="match status" value="2"/>
</dbReference>
<dbReference type="InterPro" id="IPR003609">
    <property type="entry name" value="Pan_app"/>
</dbReference>
<feature type="signal peptide" evidence="6">
    <location>
        <begin position="1"/>
        <end position="22"/>
    </location>
</feature>
<keyword evidence="10" id="KW-1185">Reference proteome</keyword>
<dbReference type="GO" id="GO:0005615">
    <property type="term" value="C:extracellular space"/>
    <property type="evidence" value="ECO:0007669"/>
    <property type="project" value="TreeGrafter"/>
</dbReference>
<dbReference type="Pfam" id="PF00024">
    <property type="entry name" value="PAN_1"/>
    <property type="match status" value="2"/>
</dbReference>
<dbReference type="PANTHER" id="PTHR16146:SF46">
    <property type="entry name" value="INTELECTIN-1A-RELATED"/>
    <property type="match status" value="1"/>
</dbReference>
<organism evidence="9 10">
    <name type="scientific">Pocillopora meandrina</name>
    <dbReference type="NCBI Taxonomy" id="46732"/>
    <lineage>
        <taxon>Eukaryota</taxon>
        <taxon>Metazoa</taxon>
        <taxon>Cnidaria</taxon>
        <taxon>Anthozoa</taxon>
        <taxon>Hexacorallia</taxon>
        <taxon>Scleractinia</taxon>
        <taxon>Astrocoeniina</taxon>
        <taxon>Pocilloporidae</taxon>
        <taxon>Pocillopora</taxon>
    </lineage>
</organism>
<dbReference type="PROSITE" id="PS51406">
    <property type="entry name" value="FIBRINOGEN_C_2"/>
    <property type="match status" value="2"/>
</dbReference>
<sequence length="416" mass="47104">MHLRYFGVFIVMCHAQLTQAIAQCVRPTYSEYGHHLSGHVITTSKTFSITECVMFCLNESRCKSLNFRLKDKSCDLNSANKRTHPRDFGPKEGSVYMNKDDEFKSCSEILKKLLHAESGYYWITIGNRDVQVYCDMEKHGGGWTLAVSISSKNNDHLQSAANNCLNSVLCVPFTDKNQGRKLSDSDIHEVAKEEGTFRVDVLQSDGTFLHTVFYRLTQAIAQCVRPTYSEYGHHLSGHVITTSKTFSITECVMFCLNESRCKSLNFRLKDKSCDLNSANKRTHSRDFGTKEGSVYMNKDDEFKSCSEILKELPYAESGYYWIIIGNRDAQVYCDMEKHGGGWTLAVSISSKNNDHLQNAANNCLNSVLCVPFTHKNQGRKLSDSDIHEVAKEEGEYEKKTNSDNDNNNKHGNNSMT</sequence>
<feature type="chain" id="PRO_5043426380" evidence="6">
    <location>
        <begin position="23"/>
        <end position="416"/>
    </location>
</feature>
<dbReference type="Pfam" id="PF00147">
    <property type="entry name" value="Fibrinogen_C"/>
    <property type="match status" value="1"/>
</dbReference>
<dbReference type="GO" id="GO:0070492">
    <property type="term" value="F:oligosaccharide binding"/>
    <property type="evidence" value="ECO:0007669"/>
    <property type="project" value="TreeGrafter"/>
</dbReference>
<name>A0AAU9VIG1_9CNID</name>
<evidence type="ECO:0000256" key="1">
    <source>
        <dbReference type="ARBA" id="ARBA00022723"/>
    </source>
</evidence>
<dbReference type="SUPFAM" id="SSF57414">
    <property type="entry name" value="Hairpin loop containing domain-like"/>
    <property type="match status" value="2"/>
</dbReference>
<feature type="compositionally biased region" description="Basic and acidic residues" evidence="5">
    <location>
        <begin position="380"/>
        <end position="408"/>
    </location>
</feature>
<dbReference type="InterPro" id="IPR014716">
    <property type="entry name" value="Fibrinogen_a/b/g_C_1"/>
</dbReference>
<dbReference type="GO" id="GO:0046872">
    <property type="term" value="F:metal ion binding"/>
    <property type="evidence" value="ECO:0007669"/>
    <property type="project" value="UniProtKB-KW"/>
</dbReference>
<keyword evidence="3" id="KW-0106">Calcium</keyword>
<dbReference type="PROSITE" id="PS50948">
    <property type="entry name" value="PAN"/>
    <property type="match status" value="2"/>
</dbReference>
<evidence type="ECO:0000313" key="10">
    <source>
        <dbReference type="Proteomes" id="UP001159428"/>
    </source>
</evidence>
<feature type="domain" description="Fibrinogen C-terminal" evidence="8">
    <location>
        <begin position="296"/>
        <end position="344"/>
    </location>
</feature>
<dbReference type="PANTHER" id="PTHR16146">
    <property type="entry name" value="INTELECTIN"/>
    <property type="match status" value="1"/>
</dbReference>
<evidence type="ECO:0000313" key="9">
    <source>
        <dbReference type="EMBL" id="CAH3031042.1"/>
    </source>
</evidence>
<dbReference type="InterPro" id="IPR036056">
    <property type="entry name" value="Fibrinogen-like_C"/>
</dbReference>
<dbReference type="Proteomes" id="UP001159428">
    <property type="component" value="Unassembled WGS sequence"/>
</dbReference>
<accession>A0AAU9VIG1</accession>
<evidence type="ECO:0000256" key="4">
    <source>
        <dbReference type="ARBA" id="ARBA00023157"/>
    </source>
</evidence>
<dbReference type="NCBIfam" id="NF040941">
    <property type="entry name" value="GGGWT_bact"/>
    <property type="match status" value="2"/>
</dbReference>
<feature type="domain" description="Apple" evidence="7">
    <location>
        <begin position="24"/>
        <end position="101"/>
    </location>
</feature>
<feature type="domain" description="Apple" evidence="7">
    <location>
        <begin position="223"/>
        <end position="300"/>
    </location>
</feature>
<keyword evidence="4" id="KW-1015">Disulfide bond</keyword>
<reference evidence="9 10" key="1">
    <citation type="submission" date="2022-05" db="EMBL/GenBank/DDBJ databases">
        <authorList>
            <consortium name="Genoscope - CEA"/>
            <person name="William W."/>
        </authorList>
    </citation>
    <scope>NUCLEOTIDE SEQUENCE [LARGE SCALE GENOMIC DNA]</scope>
</reference>
<feature type="domain" description="Fibrinogen C-terminal" evidence="8">
    <location>
        <begin position="97"/>
        <end position="145"/>
    </location>
</feature>
<keyword evidence="2" id="KW-0430">Lectin</keyword>
<protein>
    <submittedName>
        <fullName evidence="9">Uncharacterized protein</fullName>
    </submittedName>
</protein>
<evidence type="ECO:0000256" key="5">
    <source>
        <dbReference type="SAM" id="MobiDB-lite"/>
    </source>
</evidence>
<evidence type="ECO:0000256" key="3">
    <source>
        <dbReference type="ARBA" id="ARBA00022837"/>
    </source>
</evidence>
<comment type="caution">
    <text evidence="9">The sequence shown here is derived from an EMBL/GenBank/DDBJ whole genome shotgun (WGS) entry which is preliminary data.</text>
</comment>
<keyword evidence="1" id="KW-0479">Metal-binding</keyword>
<evidence type="ECO:0000256" key="2">
    <source>
        <dbReference type="ARBA" id="ARBA00022734"/>
    </source>
</evidence>
<evidence type="ECO:0000259" key="8">
    <source>
        <dbReference type="PROSITE" id="PS51406"/>
    </source>
</evidence>
<dbReference type="AlphaFoldDB" id="A0AAU9VIG1"/>
<dbReference type="CDD" id="cd01099">
    <property type="entry name" value="PAN_AP_HGF"/>
    <property type="match status" value="2"/>
</dbReference>
<gene>
    <name evidence="9" type="ORF">PMEA_00000553</name>
</gene>
<dbReference type="SMART" id="SM00473">
    <property type="entry name" value="PAN_AP"/>
    <property type="match status" value="2"/>
</dbReference>
<dbReference type="EMBL" id="CALNXJ010000001">
    <property type="protein sequence ID" value="CAH3031042.1"/>
    <property type="molecule type" value="Genomic_DNA"/>
</dbReference>
<evidence type="ECO:0000256" key="6">
    <source>
        <dbReference type="SAM" id="SignalP"/>
    </source>
</evidence>